<dbReference type="STRING" id="416591.Tlet_0664"/>
<evidence type="ECO:0000313" key="2">
    <source>
        <dbReference type="EMBL" id="ABV33230.1"/>
    </source>
</evidence>
<proteinExistence type="predicted"/>
<accession>A8F4Z6</accession>
<dbReference type="OrthoDB" id="44716at2"/>
<feature type="signal peptide" evidence="1">
    <location>
        <begin position="1"/>
        <end position="16"/>
    </location>
</feature>
<feature type="chain" id="PRO_5002719160" evidence="1">
    <location>
        <begin position="17"/>
        <end position="419"/>
    </location>
</feature>
<reference evidence="2 3" key="1">
    <citation type="submission" date="2007-08" db="EMBL/GenBank/DDBJ databases">
        <title>Complete sequence of Thermotoga lettingae TMO.</title>
        <authorList>
            <consortium name="US DOE Joint Genome Institute"/>
            <person name="Copeland A."/>
            <person name="Lucas S."/>
            <person name="Lapidus A."/>
            <person name="Barry K."/>
            <person name="Glavina del Rio T."/>
            <person name="Dalin E."/>
            <person name="Tice H."/>
            <person name="Pitluck S."/>
            <person name="Foster B."/>
            <person name="Bruce D."/>
            <person name="Schmutz J."/>
            <person name="Larimer F."/>
            <person name="Land M."/>
            <person name="Hauser L."/>
            <person name="Kyrpides N."/>
            <person name="Mikhailova N."/>
            <person name="Nelson K."/>
            <person name="Gogarten J.P."/>
            <person name="Noll K."/>
            <person name="Richardson P."/>
        </authorList>
    </citation>
    <scope>NUCLEOTIDE SEQUENCE [LARGE SCALE GENOMIC DNA]</scope>
    <source>
        <strain evidence="3">ATCC BAA-301 / DSM 14385 / NBRC 107922 / TMO</strain>
    </source>
</reference>
<sequence length="419" mass="47776" precursor="true">MRIFLICALLTTICFSQTLLLNTYDSSGYLFTDDFKMTFKAEIPKNLKYRGVVKEFYIPPRIDVEYIPLPKTKFFITDSGLTLGTSSTDVIVPEEVFEKLIELFSSSQSISIIIDSYPIEVYADYFILLEEIDQKRLNEFLPHFVKYDPFMVSKPGKYPINVSKNQIDYVLTKYPGFGGAIIPIFTSTPMQKIDWIINGVHVDSPCAVFSTGSHTIEANFQNTHHVFEVKIDEQEWQENVRTAELGSYLPKGYISLSGFHMQKFDFPGTVTFVKIEPCKIELLKTTVLDTTPPQISTSITERGSNLFEIDIKTIDKSSYDVQVYIDDQKIELTKGLISLSEGKHVLIVMARDNFGNRSYAVENIFNKKLPPEGIIAEKNEFVTEIGGFWFSSPYLKWWIGKGNSVKVRVNGESYSIEAR</sequence>
<protein>
    <submittedName>
        <fullName evidence="2">Uncharacterized protein</fullName>
    </submittedName>
</protein>
<dbReference type="RefSeq" id="WP_012002711.1">
    <property type="nucleotide sequence ID" value="NC_009828.1"/>
</dbReference>
<dbReference type="Proteomes" id="UP000002016">
    <property type="component" value="Chromosome"/>
</dbReference>
<name>A8F4Z6_PSELT</name>
<dbReference type="eggNOG" id="ENOG50349X5">
    <property type="taxonomic scope" value="Bacteria"/>
</dbReference>
<keyword evidence="3" id="KW-1185">Reference proteome</keyword>
<dbReference type="KEGG" id="tle:Tlet_0664"/>
<keyword evidence="1" id="KW-0732">Signal</keyword>
<gene>
    <name evidence="2" type="ordered locus">Tlet_0664</name>
</gene>
<dbReference type="EMBL" id="CP000812">
    <property type="protein sequence ID" value="ABV33230.1"/>
    <property type="molecule type" value="Genomic_DNA"/>
</dbReference>
<dbReference type="AlphaFoldDB" id="A8F4Z6"/>
<dbReference type="HOGENOM" id="CLU_637553_0_0_0"/>
<evidence type="ECO:0000256" key="1">
    <source>
        <dbReference type="SAM" id="SignalP"/>
    </source>
</evidence>
<organism evidence="2 3">
    <name type="scientific">Pseudothermotoga lettingae (strain ATCC BAA-301 / DSM 14385 / NBRC 107922 / TMO)</name>
    <name type="common">Thermotoga lettingae</name>
    <dbReference type="NCBI Taxonomy" id="416591"/>
    <lineage>
        <taxon>Bacteria</taxon>
        <taxon>Thermotogati</taxon>
        <taxon>Thermotogota</taxon>
        <taxon>Thermotogae</taxon>
        <taxon>Thermotogales</taxon>
        <taxon>Thermotogaceae</taxon>
        <taxon>Pseudothermotoga</taxon>
    </lineage>
</organism>
<evidence type="ECO:0000313" key="3">
    <source>
        <dbReference type="Proteomes" id="UP000002016"/>
    </source>
</evidence>
<reference evidence="2 3" key="2">
    <citation type="journal article" date="2009" name="Proc. Natl. Acad. Sci. U.S.A.">
        <title>On the chimeric nature, thermophilic origin, and phylogenetic placement of the Thermotogales.</title>
        <authorList>
            <person name="Zhaxybayeva O."/>
            <person name="Swithers K.S."/>
            <person name="Lapierre P."/>
            <person name="Fournier G.P."/>
            <person name="Bickhart D.M."/>
            <person name="DeBoy R.T."/>
            <person name="Nelson K.E."/>
            <person name="Nesbo C.L."/>
            <person name="Doolittle W.F."/>
            <person name="Gogarten J.P."/>
            <person name="Noll K.M."/>
        </authorList>
    </citation>
    <scope>NUCLEOTIDE SEQUENCE [LARGE SCALE GENOMIC DNA]</scope>
    <source>
        <strain evidence="3">ATCC BAA-301 / DSM 14385 / NBRC 107922 / TMO</strain>
    </source>
</reference>